<gene>
    <name evidence="1" type="ORF">DAPPUDRAFT_332490</name>
</gene>
<name>E9HQ42_DAPPU</name>
<sequence length="199" mass="23171">MEMGDGSLAEPNFPEQFKCILHLGEDTSEPVKKFSQKMLDNCRQKALVYKFRKTCNYEIIVIPEVISDTVAIQNIPDKEEAVDRVLSEPEYEDTTVSGTRKRRRRTFVARDIDIAPYHKKPSMSDTMLVLEDERRQLKQETIKPAKKLDLLWMVSHYVNKPDTPMWVGFNSQLIVNKQPKQRICYLPQIEASPTRTDPR</sequence>
<accession>E9HQ42</accession>
<dbReference type="OrthoDB" id="8060926at2759"/>
<reference evidence="1 2" key="1">
    <citation type="journal article" date="2011" name="Science">
        <title>The ecoresponsive genome of Daphnia pulex.</title>
        <authorList>
            <person name="Colbourne J.K."/>
            <person name="Pfrender M.E."/>
            <person name="Gilbert D."/>
            <person name="Thomas W.K."/>
            <person name="Tucker A."/>
            <person name="Oakley T.H."/>
            <person name="Tokishita S."/>
            <person name="Aerts A."/>
            <person name="Arnold G.J."/>
            <person name="Basu M.K."/>
            <person name="Bauer D.J."/>
            <person name="Caceres C.E."/>
            <person name="Carmel L."/>
            <person name="Casola C."/>
            <person name="Choi J.H."/>
            <person name="Detter J.C."/>
            <person name="Dong Q."/>
            <person name="Dusheyko S."/>
            <person name="Eads B.D."/>
            <person name="Frohlich T."/>
            <person name="Geiler-Samerotte K.A."/>
            <person name="Gerlach D."/>
            <person name="Hatcher P."/>
            <person name="Jogdeo S."/>
            <person name="Krijgsveld J."/>
            <person name="Kriventseva E.V."/>
            <person name="Kultz D."/>
            <person name="Laforsch C."/>
            <person name="Lindquist E."/>
            <person name="Lopez J."/>
            <person name="Manak J.R."/>
            <person name="Muller J."/>
            <person name="Pangilinan J."/>
            <person name="Patwardhan R.P."/>
            <person name="Pitluck S."/>
            <person name="Pritham E.J."/>
            <person name="Rechtsteiner A."/>
            <person name="Rho M."/>
            <person name="Rogozin I.B."/>
            <person name="Sakarya O."/>
            <person name="Salamov A."/>
            <person name="Schaack S."/>
            <person name="Shapiro H."/>
            <person name="Shiga Y."/>
            <person name="Skalitzky C."/>
            <person name="Smith Z."/>
            <person name="Souvorov A."/>
            <person name="Sung W."/>
            <person name="Tang Z."/>
            <person name="Tsuchiya D."/>
            <person name="Tu H."/>
            <person name="Vos H."/>
            <person name="Wang M."/>
            <person name="Wolf Y.I."/>
            <person name="Yamagata H."/>
            <person name="Yamada T."/>
            <person name="Ye Y."/>
            <person name="Shaw J.R."/>
            <person name="Andrews J."/>
            <person name="Crease T.J."/>
            <person name="Tang H."/>
            <person name="Lucas S.M."/>
            <person name="Robertson H.M."/>
            <person name="Bork P."/>
            <person name="Koonin E.V."/>
            <person name="Zdobnov E.M."/>
            <person name="Grigoriev I.V."/>
            <person name="Lynch M."/>
            <person name="Boore J.L."/>
        </authorList>
    </citation>
    <scope>NUCLEOTIDE SEQUENCE [LARGE SCALE GENOMIC DNA]</scope>
</reference>
<dbReference type="KEGG" id="dpx:DAPPUDRAFT_332490"/>
<dbReference type="InParanoid" id="E9HQ42"/>
<proteinExistence type="predicted"/>
<evidence type="ECO:0000313" key="1">
    <source>
        <dbReference type="EMBL" id="EFX66145.1"/>
    </source>
</evidence>
<dbReference type="HOGENOM" id="CLU_1373472_0_0_1"/>
<protein>
    <submittedName>
        <fullName evidence="1">Uncharacterized protein</fullName>
    </submittedName>
</protein>
<dbReference type="eggNOG" id="ENOG502SXIE">
    <property type="taxonomic scope" value="Eukaryota"/>
</dbReference>
<dbReference type="EMBL" id="GL732714">
    <property type="protein sequence ID" value="EFX66145.1"/>
    <property type="molecule type" value="Genomic_DNA"/>
</dbReference>
<organism evidence="1 2">
    <name type="scientific">Daphnia pulex</name>
    <name type="common">Water flea</name>
    <dbReference type="NCBI Taxonomy" id="6669"/>
    <lineage>
        <taxon>Eukaryota</taxon>
        <taxon>Metazoa</taxon>
        <taxon>Ecdysozoa</taxon>
        <taxon>Arthropoda</taxon>
        <taxon>Crustacea</taxon>
        <taxon>Branchiopoda</taxon>
        <taxon>Diplostraca</taxon>
        <taxon>Cladocera</taxon>
        <taxon>Anomopoda</taxon>
        <taxon>Daphniidae</taxon>
        <taxon>Daphnia</taxon>
    </lineage>
</organism>
<dbReference type="Proteomes" id="UP000000305">
    <property type="component" value="Unassembled WGS sequence"/>
</dbReference>
<evidence type="ECO:0000313" key="2">
    <source>
        <dbReference type="Proteomes" id="UP000000305"/>
    </source>
</evidence>
<dbReference type="AlphaFoldDB" id="E9HQ42"/>
<keyword evidence="2" id="KW-1185">Reference proteome</keyword>